<sequence>MGYGLARLLLVALAALSLLAMGGLDDHHAGLSLAALPRDGMSEPAGPAGEGHSRWQSHSSGWSRDLQLSTAWTKRVIGIRVHGAIAGGSLPLTAPGRPRPNRDDVDAAGAMNGSEQRQ</sequence>
<protein>
    <submittedName>
        <fullName evidence="3">Uncharacterized protein</fullName>
    </submittedName>
</protein>
<gene>
    <name evidence="3" type="ORF">OsJ_27473</name>
</gene>
<feature type="region of interest" description="Disordered" evidence="1">
    <location>
        <begin position="37"/>
        <end position="63"/>
    </location>
</feature>
<evidence type="ECO:0000313" key="3">
    <source>
        <dbReference type="EMBL" id="EEE68769.1"/>
    </source>
</evidence>
<accession>B9G152</accession>
<organism evidence="3">
    <name type="scientific">Oryza sativa subsp. japonica</name>
    <name type="common">Rice</name>
    <dbReference type="NCBI Taxonomy" id="39947"/>
    <lineage>
        <taxon>Eukaryota</taxon>
        <taxon>Viridiplantae</taxon>
        <taxon>Streptophyta</taxon>
        <taxon>Embryophyta</taxon>
        <taxon>Tracheophyta</taxon>
        <taxon>Spermatophyta</taxon>
        <taxon>Magnoliopsida</taxon>
        <taxon>Liliopsida</taxon>
        <taxon>Poales</taxon>
        <taxon>Poaceae</taxon>
        <taxon>BOP clade</taxon>
        <taxon>Oryzoideae</taxon>
        <taxon>Oryzeae</taxon>
        <taxon>Oryzinae</taxon>
        <taxon>Oryza</taxon>
        <taxon>Oryza sativa</taxon>
    </lineage>
</organism>
<evidence type="ECO:0000256" key="2">
    <source>
        <dbReference type="SAM" id="SignalP"/>
    </source>
</evidence>
<keyword evidence="2" id="KW-0732">Signal</keyword>
<dbReference type="Proteomes" id="UP000007752">
    <property type="component" value="Chromosome 8"/>
</dbReference>
<name>B9G152_ORYSJ</name>
<reference evidence="3" key="2">
    <citation type="submission" date="2008-12" db="EMBL/GenBank/DDBJ databases">
        <title>Improved gene annotation of the rice (Oryza sativa) genomes.</title>
        <authorList>
            <person name="Wang J."/>
            <person name="Li R."/>
            <person name="Fan W."/>
            <person name="Huang Q."/>
            <person name="Zhang J."/>
            <person name="Zhou Y."/>
            <person name="Hu Y."/>
            <person name="Zi S."/>
            <person name="Li J."/>
            <person name="Ni P."/>
            <person name="Zheng H."/>
            <person name="Zhang Y."/>
            <person name="Zhao M."/>
            <person name="Hao Q."/>
            <person name="McDermott J."/>
            <person name="Samudrala R."/>
            <person name="Kristiansen K."/>
            <person name="Wong G.K.-S."/>
        </authorList>
    </citation>
    <scope>NUCLEOTIDE SEQUENCE</scope>
</reference>
<feature type="signal peptide" evidence="2">
    <location>
        <begin position="1"/>
        <end position="22"/>
    </location>
</feature>
<feature type="chain" id="PRO_5002884249" evidence="2">
    <location>
        <begin position="23"/>
        <end position="118"/>
    </location>
</feature>
<dbReference type="AlphaFoldDB" id="B9G152"/>
<evidence type="ECO:0000256" key="1">
    <source>
        <dbReference type="SAM" id="MobiDB-lite"/>
    </source>
</evidence>
<feature type="region of interest" description="Disordered" evidence="1">
    <location>
        <begin position="87"/>
        <end position="118"/>
    </location>
</feature>
<reference evidence="3" key="1">
    <citation type="journal article" date="2005" name="PLoS Biol.">
        <title>The genomes of Oryza sativa: a history of duplications.</title>
        <authorList>
            <person name="Yu J."/>
            <person name="Wang J."/>
            <person name="Lin W."/>
            <person name="Li S."/>
            <person name="Li H."/>
            <person name="Zhou J."/>
            <person name="Ni P."/>
            <person name="Dong W."/>
            <person name="Hu S."/>
            <person name="Zeng C."/>
            <person name="Zhang J."/>
            <person name="Zhang Y."/>
            <person name="Li R."/>
            <person name="Xu Z."/>
            <person name="Li S."/>
            <person name="Li X."/>
            <person name="Zheng H."/>
            <person name="Cong L."/>
            <person name="Lin L."/>
            <person name="Yin J."/>
            <person name="Geng J."/>
            <person name="Li G."/>
            <person name="Shi J."/>
            <person name="Liu J."/>
            <person name="Lv H."/>
            <person name="Li J."/>
            <person name="Wang J."/>
            <person name="Deng Y."/>
            <person name="Ran L."/>
            <person name="Shi X."/>
            <person name="Wang X."/>
            <person name="Wu Q."/>
            <person name="Li C."/>
            <person name="Ren X."/>
            <person name="Wang J."/>
            <person name="Wang X."/>
            <person name="Li D."/>
            <person name="Liu D."/>
            <person name="Zhang X."/>
            <person name="Ji Z."/>
            <person name="Zhao W."/>
            <person name="Sun Y."/>
            <person name="Zhang Z."/>
            <person name="Bao J."/>
            <person name="Han Y."/>
            <person name="Dong L."/>
            <person name="Ji J."/>
            <person name="Chen P."/>
            <person name="Wu S."/>
            <person name="Liu J."/>
            <person name="Xiao Y."/>
            <person name="Bu D."/>
            <person name="Tan J."/>
            <person name="Yang L."/>
            <person name="Ye C."/>
            <person name="Zhang J."/>
            <person name="Xu J."/>
            <person name="Zhou Y."/>
            <person name="Yu Y."/>
            <person name="Zhang B."/>
            <person name="Zhuang S."/>
            <person name="Wei H."/>
            <person name="Liu B."/>
            <person name="Lei M."/>
            <person name="Yu H."/>
            <person name="Li Y."/>
            <person name="Xu H."/>
            <person name="Wei S."/>
            <person name="He X."/>
            <person name="Fang L."/>
            <person name="Zhang Z."/>
            <person name="Zhang Y."/>
            <person name="Huang X."/>
            <person name="Su Z."/>
            <person name="Tong W."/>
            <person name="Li J."/>
            <person name="Tong Z."/>
            <person name="Li S."/>
            <person name="Ye J."/>
            <person name="Wang L."/>
            <person name="Fang L."/>
            <person name="Lei T."/>
            <person name="Chen C."/>
            <person name="Chen H."/>
            <person name="Xu Z."/>
            <person name="Li H."/>
            <person name="Huang H."/>
            <person name="Zhang F."/>
            <person name="Xu H."/>
            <person name="Li N."/>
            <person name="Zhao C."/>
            <person name="Li S."/>
            <person name="Dong L."/>
            <person name="Huang Y."/>
            <person name="Li L."/>
            <person name="Xi Y."/>
            <person name="Qi Q."/>
            <person name="Li W."/>
            <person name="Zhang B."/>
            <person name="Hu W."/>
            <person name="Zhang Y."/>
            <person name="Tian X."/>
            <person name="Jiao Y."/>
            <person name="Liang X."/>
            <person name="Jin J."/>
            <person name="Gao L."/>
            <person name="Zheng W."/>
            <person name="Hao B."/>
            <person name="Liu S."/>
            <person name="Wang W."/>
            <person name="Yuan L."/>
            <person name="Cao M."/>
            <person name="McDermott J."/>
            <person name="Samudrala R."/>
            <person name="Wang J."/>
            <person name="Wong G.K."/>
            <person name="Yang H."/>
        </authorList>
    </citation>
    <scope>NUCLEOTIDE SEQUENCE [LARGE SCALE GENOMIC DNA]</scope>
</reference>
<feature type="compositionally biased region" description="Polar residues" evidence="1">
    <location>
        <begin position="54"/>
        <end position="63"/>
    </location>
</feature>
<dbReference type="EMBL" id="CM000145">
    <property type="protein sequence ID" value="EEE68769.1"/>
    <property type="molecule type" value="Genomic_DNA"/>
</dbReference>
<proteinExistence type="predicted"/>